<feature type="domain" description="Cytosolic endo-beta-N-acetylglucosaminidase TIM barrel" evidence="2">
    <location>
        <begin position="116"/>
        <end position="430"/>
    </location>
</feature>
<dbReference type="GO" id="GO:0016787">
    <property type="term" value="F:hydrolase activity"/>
    <property type="evidence" value="ECO:0007669"/>
    <property type="project" value="UniProtKB-KW"/>
</dbReference>
<dbReference type="Proteomes" id="UP000788426">
    <property type="component" value="Unassembled WGS sequence"/>
</dbReference>
<feature type="chain" id="PRO_5045757794" evidence="1">
    <location>
        <begin position="22"/>
        <end position="1258"/>
    </location>
</feature>
<keyword evidence="3" id="KW-0378">Hydrolase</keyword>
<organism evidence="3 4">
    <name type="scientific">Hoylesella nanceiensis</name>
    <dbReference type="NCBI Taxonomy" id="425941"/>
    <lineage>
        <taxon>Bacteria</taxon>
        <taxon>Pseudomonadati</taxon>
        <taxon>Bacteroidota</taxon>
        <taxon>Bacteroidia</taxon>
        <taxon>Bacteroidales</taxon>
        <taxon>Prevotellaceae</taxon>
        <taxon>Hoylesella</taxon>
    </lineage>
</organism>
<gene>
    <name evidence="3" type="ORF">KZO38_09965</name>
</gene>
<dbReference type="InterPro" id="IPR032979">
    <property type="entry name" value="ENGase"/>
</dbReference>
<name>A0ABS6YES8_9BACT</name>
<evidence type="ECO:0000256" key="1">
    <source>
        <dbReference type="SAM" id="SignalP"/>
    </source>
</evidence>
<keyword evidence="4" id="KW-1185">Reference proteome</keyword>
<evidence type="ECO:0000313" key="4">
    <source>
        <dbReference type="Proteomes" id="UP000788426"/>
    </source>
</evidence>
<feature type="signal peptide" evidence="1">
    <location>
        <begin position="1"/>
        <end position="21"/>
    </location>
</feature>
<accession>A0ABS6YES8</accession>
<evidence type="ECO:0000259" key="2">
    <source>
        <dbReference type="Pfam" id="PF03644"/>
    </source>
</evidence>
<sequence>MKTKAILTALALSCSSFTMMAQRTPSHPLDISTMDFYQWFEGFKSWTPGQPLAGVSATDDEFYISRVKPKKRIEDADNYKANSLADKQRKLCMWVPLDDPSVKWKAFPRYSLEGDNFSMWSYLDIHGNWSAPWARVSAGLSDVAAKNGVAVGCVLGVPETTTITFFENQNFFNNHFKVLYGLTEADSNGNFLWTRKLIQFMKYYGINGLGINSEFFSDYDTMTHLLNFFADCHAKAKEEGWEFQIHWYDLMTRSGEKSFKNSLNSQNSSILGPDNNKKVDMFFLNYNWGSAGLASSVRMAKQLPRNSYDIFAGFDIQKNALNNYSWKALSTQPVSIGFWGAHAQSLLHQSATDEGTEDIAIQRAYQKKLELVFSGGNRNPAFTPELSSGTSLSNTALKKFHGLASYLTAKSTISDVPFVSRFNLGNGLKFHNEGKVTFNHKWYNLNTQDLMPTWRWWITDQNDAVDETSISSFVKTNLTFDEAYFGGSCLNVSGKSAFSRLKLFKTLLKVQPNYTLSITYKKTGDIEPHAKLFVALKGDLTHYKEVALPSNTASLSSWVTHTATMGQLGVPADSEVAMIGLVFNDTPENYNMYVGEIALRNPAQTFNTVTPTIKDVEIIRGRYNAFDFKIRYASAPDNSATKVYNDDVDTWYYEIYMQPLNENPQLLTATTSWAAYVVDAPLKPEDEVRKVRLGVRAIAPDGKATTDIVWTDYKEIPYNQMISDIVVDKKVVKPNEKFKIVMVDKRAPAAQNISIVNPRNGEVMAQSSNSRVCEAQISQIGLYDLLLTDANGNQTTTRGMVQITPETTGSVPVIEKVMADKTQVKTNESVTLSYVGKEGEGKVSRALIVKDPEMLYIPGEIQEGKNYSYALWFKVEKFGHDKQGTNLINKNTIFDSWPHNNWGDLWVTIRPAMDFHLANEISFNTMGWERHDAPNEAMMSKGYQVSPGVWTHVVVTHDSSNKQKLYFNGKKVAETTFNESSRRDESTDYRIHKNRTAHIFIGGGGVYKAGLNGYVDEVQVWDKALSDEEVLQAMQGYSKDNVPQNLRGYYTFEEKTENGFYYNWGSAGRDKLSGIVTMEGSGGEDTSKAFYQKRVSNNDVLGYPGIVGSLDVTTKANWNVEGAAITPQNKTANATFSQPGTYKAELTLQNRWGEVTMQLEDNIEVSGLPNDVNSIEASTLLVDISKTSTSSILRLHFAQAGTYQVQLINSAGAMLLQRNLNVSSDASEAIAFEGETGVYVLRILKEGKPYKILKLVKK</sequence>
<keyword evidence="1" id="KW-0732">Signal</keyword>
<evidence type="ECO:0000313" key="3">
    <source>
        <dbReference type="EMBL" id="MBW4770075.1"/>
    </source>
</evidence>
<dbReference type="Pfam" id="PF03644">
    <property type="entry name" value="Glyco_hydro_85"/>
    <property type="match status" value="1"/>
</dbReference>
<comment type="caution">
    <text evidence="3">The sequence shown here is derived from an EMBL/GenBank/DDBJ whole genome shotgun (WGS) entry which is preliminary data.</text>
</comment>
<protein>
    <submittedName>
        <fullName evidence="3">Glycosyl hydrolase family 85</fullName>
    </submittedName>
</protein>
<dbReference type="PANTHER" id="PTHR13246">
    <property type="entry name" value="ENDO BETA N-ACETYLGLUCOSAMINIDASE"/>
    <property type="match status" value="1"/>
</dbReference>
<dbReference type="EMBL" id="JAHXCT010000008">
    <property type="protein sequence ID" value="MBW4770075.1"/>
    <property type="molecule type" value="Genomic_DNA"/>
</dbReference>
<dbReference type="InterPro" id="IPR005201">
    <property type="entry name" value="TIM_ENGase"/>
</dbReference>
<reference evidence="3 4" key="1">
    <citation type="submission" date="2021-07" db="EMBL/GenBank/DDBJ databases">
        <title>Genomic diversity and antimicrobial resistance of Prevotella spp. isolated from chronic lung disease airways.</title>
        <authorList>
            <person name="Webb K.A."/>
            <person name="Olagoke O.S."/>
            <person name="Baird T."/>
            <person name="Neill J."/>
            <person name="Pham A."/>
            <person name="Wells T.J."/>
            <person name="Ramsay K.A."/>
            <person name="Bell S.C."/>
            <person name="Sarovich D.S."/>
            <person name="Price E.P."/>
        </authorList>
    </citation>
    <scope>NUCLEOTIDE SEQUENCE [LARGE SCALE GENOMIC DNA]</scope>
    <source>
        <strain evidence="3 4">SCHI0011.S.12</strain>
    </source>
</reference>
<proteinExistence type="predicted"/>
<dbReference type="RefSeq" id="WP_219482303.1">
    <property type="nucleotide sequence ID" value="NZ_JAHXCT010000008.1"/>
</dbReference>
<dbReference type="PANTHER" id="PTHR13246:SF1">
    <property type="entry name" value="CYTOSOLIC ENDO-BETA-N-ACETYLGLUCOSAMINIDASE"/>
    <property type="match status" value="1"/>
</dbReference>
<dbReference type="Pfam" id="PF13385">
    <property type="entry name" value="Laminin_G_3"/>
    <property type="match status" value="1"/>
</dbReference>